<evidence type="ECO:0000256" key="9">
    <source>
        <dbReference type="ARBA" id="ARBA00023251"/>
    </source>
</evidence>
<feature type="transmembrane region" description="Helical" evidence="10">
    <location>
        <begin position="164"/>
        <end position="186"/>
    </location>
</feature>
<feature type="transmembrane region" description="Helical" evidence="10">
    <location>
        <begin position="13"/>
        <end position="34"/>
    </location>
</feature>
<organism evidence="11 12">
    <name type="scientific">Catenibacterium faecis</name>
    <dbReference type="NCBI Taxonomy" id="2764323"/>
    <lineage>
        <taxon>Bacteria</taxon>
        <taxon>Bacillati</taxon>
        <taxon>Bacillota</taxon>
        <taxon>Erysipelotrichia</taxon>
        <taxon>Erysipelotrichales</taxon>
        <taxon>Coprobacillaceae</taxon>
        <taxon>Catenibacterium</taxon>
    </lineage>
</organism>
<feature type="transmembrane region" description="Helical" evidence="10">
    <location>
        <begin position="274"/>
        <end position="297"/>
    </location>
</feature>
<dbReference type="InterPro" id="IPR002528">
    <property type="entry name" value="MATE_fam"/>
</dbReference>
<proteinExistence type="inferred from homology"/>
<evidence type="ECO:0000256" key="7">
    <source>
        <dbReference type="ARBA" id="ARBA00022989"/>
    </source>
</evidence>
<evidence type="ECO:0000313" key="11">
    <source>
        <dbReference type="EMBL" id="MBC6010949.1"/>
    </source>
</evidence>
<keyword evidence="8 10" id="KW-0472">Membrane</keyword>
<dbReference type="EMBL" id="JACRWG010000080">
    <property type="protein sequence ID" value="MBC6010949.1"/>
    <property type="molecule type" value="Genomic_DNA"/>
</dbReference>
<feature type="transmembrane region" description="Helical" evidence="10">
    <location>
        <begin position="46"/>
        <end position="70"/>
    </location>
</feature>
<dbReference type="Proteomes" id="UP000603474">
    <property type="component" value="Unassembled WGS sequence"/>
</dbReference>
<gene>
    <name evidence="11" type="ORF">H8909_12090</name>
</gene>
<keyword evidence="7 10" id="KW-1133">Transmembrane helix</keyword>
<keyword evidence="5" id="KW-1003">Cell membrane</keyword>
<reference evidence="11 12" key="1">
    <citation type="submission" date="2020-08" db="EMBL/GenBank/DDBJ databases">
        <authorList>
            <person name="Liu C."/>
            <person name="Sun Q."/>
        </authorList>
    </citation>
    <scope>NUCLEOTIDE SEQUENCE [LARGE SCALE GENOMIC DNA]</scope>
    <source>
        <strain evidence="11 12">NSJ-22</strain>
    </source>
</reference>
<comment type="similarity">
    <text evidence="2">Belongs to the multi antimicrobial extrusion (MATE) (TC 2.A.66.1) family. MepA subfamily.</text>
</comment>
<evidence type="ECO:0000256" key="2">
    <source>
        <dbReference type="ARBA" id="ARBA00008417"/>
    </source>
</evidence>
<dbReference type="PANTHER" id="PTHR43823">
    <property type="entry name" value="SPORULATION PROTEIN YKVU"/>
    <property type="match status" value="1"/>
</dbReference>
<dbReference type="InterPro" id="IPR045070">
    <property type="entry name" value="MATE_MepA-like"/>
</dbReference>
<dbReference type="InterPro" id="IPR051327">
    <property type="entry name" value="MATE_MepA_subfamily"/>
</dbReference>
<sequence length="438" mass="47803">MNELFETMPVKKAYFKIALPVVLSMMVTLVYNLVDTFFVSQTQNTNLVAGVSLCAPLFTLMIALGDIFGLGGSSVISRLFGNKETEEAKRVSAVCFYYAIGVSLLTSLIMILFKNPILSLLGTEASTKPYVLQYYHVISIGGVFIILSMIPTNLIRCAGHAQDAMIGTILGCVINIILDPIFLFVFHMEATGVAIATVFSNFVTDAYLVYVIKRKCPELSVSLKDAHCDTRHIKGLIFIGIPASLTNIMQSFAVTLTNQYLRPYGSNAIASMGIALKVNMIIMMVLVGFAFGAQPLIGYCIGARNKKRLKEVLRFDALVIISFACVMTLVLCFFTPSIMSCFMKNQTIVSQGSTMLRCLSISTPFVGVVLILTTLFQSAGYATGAMIISLSRQGVIFFVVMIVLTALLGYMGILLAQCISDIITLIIGLLLVKKMRLD</sequence>
<evidence type="ECO:0000313" key="12">
    <source>
        <dbReference type="Proteomes" id="UP000603474"/>
    </source>
</evidence>
<dbReference type="PIRSF" id="PIRSF006603">
    <property type="entry name" value="DinF"/>
    <property type="match status" value="1"/>
</dbReference>
<feature type="transmembrane region" description="Helical" evidence="10">
    <location>
        <begin position="414"/>
        <end position="432"/>
    </location>
</feature>
<name>A0ABR7KE21_9FIRM</name>
<dbReference type="CDD" id="cd13143">
    <property type="entry name" value="MATE_MepA_like"/>
    <property type="match status" value="1"/>
</dbReference>
<evidence type="ECO:0000256" key="6">
    <source>
        <dbReference type="ARBA" id="ARBA00022692"/>
    </source>
</evidence>
<evidence type="ECO:0000256" key="3">
    <source>
        <dbReference type="ARBA" id="ARBA00022106"/>
    </source>
</evidence>
<accession>A0ABR7KE21</accession>
<keyword evidence="9" id="KW-0046">Antibiotic resistance</keyword>
<dbReference type="PANTHER" id="PTHR43823:SF3">
    <property type="entry name" value="MULTIDRUG EXPORT PROTEIN MEPA"/>
    <property type="match status" value="1"/>
</dbReference>
<dbReference type="NCBIfam" id="TIGR00797">
    <property type="entry name" value="matE"/>
    <property type="match status" value="1"/>
</dbReference>
<feature type="transmembrane region" description="Helical" evidence="10">
    <location>
        <begin position="359"/>
        <end position="378"/>
    </location>
</feature>
<keyword evidence="12" id="KW-1185">Reference proteome</keyword>
<evidence type="ECO:0000256" key="1">
    <source>
        <dbReference type="ARBA" id="ARBA00004651"/>
    </source>
</evidence>
<keyword evidence="6 10" id="KW-0812">Transmembrane</keyword>
<comment type="caution">
    <text evidence="11">The sequence shown here is derived from an EMBL/GenBank/DDBJ whole genome shotgun (WGS) entry which is preliminary data.</text>
</comment>
<protein>
    <recommendedName>
        <fullName evidence="3">Multidrug export protein MepA</fullName>
    </recommendedName>
</protein>
<feature type="transmembrane region" description="Helical" evidence="10">
    <location>
        <begin position="192"/>
        <end position="212"/>
    </location>
</feature>
<keyword evidence="4" id="KW-0813">Transport</keyword>
<dbReference type="InterPro" id="IPR048279">
    <property type="entry name" value="MdtK-like"/>
</dbReference>
<feature type="transmembrane region" description="Helical" evidence="10">
    <location>
        <begin position="390"/>
        <end position="408"/>
    </location>
</feature>
<evidence type="ECO:0000256" key="10">
    <source>
        <dbReference type="SAM" id="Phobius"/>
    </source>
</evidence>
<evidence type="ECO:0000256" key="8">
    <source>
        <dbReference type="ARBA" id="ARBA00023136"/>
    </source>
</evidence>
<evidence type="ECO:0000256" key="5">
    <source>
        <dbReference type="ARBA" id="ARBA00022475"/>
    </source>
</evidence>
<dbReference type="RefSeq" id="WP_187012999.1">
    <property type="nucleotide sequence ID" value="NZ_JACRWG010000080.1"/>
</dbReference>
<comment type="subcellular location">
    <subcellularLocation>
        <location evidence="1">Cell membrane</location>
        <topology evidence="1">Multi-pass membrane protein</topology>
    </subcellularLocation>
</comment>
<evidence type="ECO:0000256" key="4">
    <source>
        <dbReference type="ARBA" id="ARBA00022448"/>
    </source>
</evidence>
<feature type="transmembrane region" description="Helical" evidence="10">
    <location>
        <begin position="91"/>
        <end position="113"/>
    </location>
</feature>
<dbReference type="Pfam" id="PF01554">
    <property type="entry name" value="MatE"/>
    <property type="match status" value="2"/>
</dbReference>
<feature type="transmembrane region" description="Helical" evidence="10">
    <location>
        <begin position="233"/>
        <end position="254"/>
    </location>
</feature>
<feature type="transmembrane region" description="Helical" evidence="10">
    <location>
        <begin position="317"/>
        <end position="339"/>
    </location>
</feature>
<feature type="transmembrane region" description="Helical" evidence="10">
    <location>
        <begin position="133"/>
        <end position="152"/>
    </location>
</feature>